<protein>
    <recommendedName>
        <fullName evidence="1">Heterokaryon incompatibility domain-containing protein</fullName>
    </recommendedName>
</protein>
<dbReference type="PANTHER" id="PTHR24148:SF64">
    <property type="entry name" value="HETEROKARYON INCOMPATIBILITY DOMAIN-CONTAINING PROTEIN"/>
    <property type="match status" value="1"/>
</dbReference>
<proteinExistence type="predicted"/>
<accession>A0AAD5RLV7</accession>
<comment type="caution">
    <text evidence="2">The sequence shown here is derived from an EMBL/GenBank/DDBJ whole genome shotgun (WGS) entry which is preliminary data.</text>
</comment>
<dbReference type="AlphaFoldDB" id="A0AAD5RLV7"/>
<dbReference type="EMBL" id="JAKWBI020000249">
    <property type="protein sequence ID" value="KAJ2897978.1"/>
    <property type="molecule type" value="Genomic_DNA"/>
</dbReference>
<dbReference type="Pfam" id="PF26639">
    <property type="entry name" value="Het-6_barrel"/>
    <property type="match status" value="1"/>
</dbReference>
<organism evidence="2 3">
    <name type="scientific">Zalerion maritima</name>
    <dbReference type="NCBI Taxonomy" id="339359"/>
    <lineage>
        <taxon>Eukaryota</taxon>
        <taxon>Fungi</taxon>
        <taxon>Dikarya</taxon>
        <taxon>Ascomycota</taxon>
        <taxon>Pezizomycotina</taxon>
        <taxon>Sordariomycetes</taxon>
        <taxon>Lulworthiomycetidae</taxon>
        <taxon>Lulworthiales</taxon>
        <taxon>Lulworthiaceae</taxon>
        <taxon>Zalerion</taxon>
    </lineage>
</organism>
<evidence type="ECO:0000313" key="2">
    <source>
        <dbReference type="EMBL" id="KAJ2897978.1"/>
    </source>
</evidence>
<dbReference type="InterPro" id="IPR010730">
    <property type="entry name" value="HET"/>
</dbReference>
<name>A0AAD5RLV7_9PEZI</name>
<sequence length="651" mass="72505">MEGAPLEAVGDHTVFKPFSTLKALGRSKSDSKKLSKARKEIRVVELFPKAFRKRTGRKLVSCYTKIVSLQEDNSQKLPFIALSYAPGDASKTVPIYVNNRTVQVPAELADVLQHFEHDRLALRVWADAVCINPVNVFEKDYLMGMTSEIFRRAEEVLVWLGKGGNGSDSSMRTLAEIGNEAVQARAEAWIKAEHNEDLWTYNMEEKHAEIREKWFPDGVSSFYRTTTQNILQRPWFRRVGSLQEAALNDNVHFVCGAKSIPKFVLWDAVTTITQVSNSMKAEKRMSMSQVSLLPETLPQADVVSHRTLDFVIQPSCDTMEELLMFTSSDIGSWSFEANDPRDRVFALLGIASDATSLNLSADYARSCREVYCEVAEAVLKQASSLTILYACGGQKNIKGLPSWVPDWTVPIPSLLGSRANGVFAASGRNSTPRIAFKAGVQGRSLLIALGYQLDTVMEVMGTRWDAKWDLDFSEGSPVIEFLDDINDFAAQYVIAYGTGAERFDAVWRTPIADSDAHFLELRNVDDQVLVPRSRASPRMKRSFEALTGGVAEAVWDPSWRRAASKPYVDVLKREAPGRRLFATSQGFFGLGQEDVEPGDKVCVLQGGDSPFLLRAQKDGATYQVIGESYVYGIMNGEFMRSDPESEVFALE</sequence>
<evidence type="ECO:0000313" key="3">
    <source>
        <dbReference type="Proteomes" id="UP001201980"/>
    </source>
</evidence>
<dbReference type="Proteomes" id="UP001201980">
    <property type="component" value="Unassembled WGS sequence"/>
</dbReference>
<dbReference type="PANTHER" id="PTHR24148">
    <property type="entry name" value="ANKYRIN REPEAT DOMAIN-CONTAINING PROTEIN 39 HOMOLOG-RELATED"/>
    <property type="match status" value="1"/>
</dbReference>
<gene>
    <name evidence="2" type="ORF">MKZ38_004246</name>
</gene>
<keyword evidence="3" id="KW-1185">Reference proteome</keyword>
<dbReference type="InterPro" id="IPR052895">
    <property type="entry name" value="HetReg/Transcr_Mod"/>
</dbReference>
<dbReference type="Pfam" id="PF06985">
    <property type="entry name" value="HET"/>
    <property type="match status" value="1"/>
</dbReference>
<feature type="domain" description="Heterokaryon incompatibility" evidence="1">
    <location>
        <begin position="79"/>
        <end position="244"/>
    </location>
</feature>
<evidence type="ECO:0000259" key="1">
    <source>
        <dbReference type="Pfam" id="PF06985"/>
    </source>
</evidence>
<reference evidence="2" key="1">
    <citation type="submission" date="2022-07" db="EMBL/GenBank/DDBJ databases">
        <title>Draft genome sequence of Zalerion maritima ATCC 34329, a (micro)plastics degrading marine fungus.</title>
        <authorList>
            <person name="Paco A."/>
            <person name="Goncalves M.F.M."/>
            <person name="Rocha-Santos T.A.P."/>
            <person name="Alves A."/>
        </authorList>
    </citation>
    <scope>NUCLEOTIDE SEQUENCE</scope>
    <source>
        <strain evidence="2">ATCC 34329</strain>
    </source>
</reference>